<dbReference type="PROSITE" id="PS50255">
    <property type="entry name" value="CYTOCHROME_B5_2"/>
    <property type="match status" value="1"/>
</dbReference>
<reference evidence="21" key="1">
    <citation type="submission" date="2019-03" db="EMBL/GenBank/DDBJ databases">
        <title>Snf2 controls pulcherriminic acid biosynthesis and connects pigmentation and antifungal activity of the yeast Metschnikowia pulcherrima.</title>
        <authorList>
            <person name="Gore-Lloyd D."/>
            <person name="Sumann I."/>
            <person name="Brachmann A.O."/>
            <person name="Schneeberger K."/>
            <person name="Ortiz-Merino R.A."/>
            <person name="Moreno-Beltran M."/>
            <person name="Schlaefli M."/>
            <person name="Kirner P."/>
            <person name="Santos Kron A."/>
            <person name="Wolfe K.H."/>
            <person name="Piel J."/>
            <person name="Ahrens C.H."/>
            <person name="Henk D."/>
            <person name="Freimoser F.M."/>
        </authorList>
    </citation>
    <scope>NUCLEOTIDE SEQUENCE [LARGE SCALE GENOMIC DNA]</scope>
    <source>
        <strain evidence="21">APC 1.2</strain>
    </source>
</reference>
<dbReference type="Gene3D" id="3.20.20.70">
    <property type="entry name" value="Aldolase class I"/>
    <property type="match status" value="1"/>
</dbReference>
<evidence type="ECO:0000259" key="19">
    <source>
        <dbReference type="PROSITE" id="PS51349"/>
    </source>
</evidence>
<keyword evidence="7" id="KW-0288">FMN</keyword>
<comment type="subunit">
    <text evidence="4">Homotetramer.</text>
</comment>
<evidence type="ECO:0000313" key="20">
    <source>
        <dbReference type="EMBL" id="QBM86239.1"/>
    </source>
</evidence>
<dbReference type="PANTHER" id="PTHR10578:SF148">
    <property type="entry name" value="L-LACTATE DEHYDROGENASE (CYTOCHROME)"/>
    <property type="match status" value="1"/>
</dbReference>
<name>A0A4P6XI02_9ASCO</name>
<dbReference type="Pfam" id="PF00173">
    <property type="entry name" value="Cyt-b5"/>
    <property type="match status" value="1"/>
</dbReference>
<keyword evidence="10" id="KW-0408">Iron</keyword>
<evidence type="ECO:0000256" key="11">
    <source>
        <dbReference type="ARBA" id="ARBA00023128"/>
    </source>
</evidence>
<dbReference type="SUPFAM" id="SSF51395">
    <property type="entry name" value="FMN-linked oxidoreductases"/>
    <property type="match status" value="1"/>
</dbReference>
<evidence type="ECO:0000256" key="8">
    <source>
        <dbReference type="ARBA" id="ARBA00022723"/>
    </source>
</evidence>
<evidence type="ECO:0000256" key="10">
    <source>
        <dbReference type="ARBA" id="ARBA00023004"/>
    </source>
</evidence>
<protein>
    <recommendedName>
        <fullName evidence="16">L-lactate dehydrogenase (cytochrome)</fullName>
        <ecNumber evidence="15">1.1.2.3</ecNumber>
    </recommendedName>
</protein>
<comment type="catalytic activity">
    <reaction evidence="12">
        <text>(S)-lactate + 2 Fe(III)-[cytochrome c] = 2 Fe(II)-[cytochrome c] + pyruvate + 2 H(+)</text>
        <dbReference type="Rhea" id="RHEA:19909"/>
        <dbReference type="Rhea" id="RHEA-COMP:10350"/>
        <dbReference type="Rhea" id="RHEA-COMP:14399"/>
        <dbReference type="ChEBI" id="CHEBI:15361"/>
        <dbReference type="ChEBI" id="CHEBI:15378"/>
        <dbReference type="ChEBI" id="CHEBI:16651"/>
        <dbReference type="ChEBI" id="CHEBI:29033"/>
        <dbReference type="ChEBI" id="CHEBI:29034"/>
        <dbReference type="EC" id="1.1.2.3"/>
    </reaction>
    <physiologicalReaction direction="left-to-right" evidence="12">
        <dbReference type="Rhea" id="RHEA:19910"/>
    </physiologicalReaction>
</comment>
<dbReference type="EMBL" id="CP034456">
    <property type="protein sequence ID" value="QBM86239.1"/>
    <property type="molecule type" value="Genomic_DNA"/>
</dbReference>
<dbReference type="PROSITE" id="PS00191">
    <property type="entry name" value="CYTOCHROME_B5_1"/>
    <property type="match status" value="1"/>
</dbReference>
<comment type="cofactor">
    <cofactor evidence="1">
        <name>FMN</name>
        <dbReference type="ChEBI" id="CHEBI:58210"/>
    </cofactor>
</comment>
<evidence type="ECO:0000256" key="15">
    <source>
        <dbReference type="ARBA" id="ARBA00066458"/>
    </source>
</evidence>
<comment type="subcellular location">
    <subcellularLocation>
        <location evidence="3">Mitochondrion intermembrane space</location>
    </subcellularLocation>
</comment>
<dbReference type="InterPro" id="IPR001199">
    <property type="entry name" value="Cyt_B5-like_heme/steroid-bd"/>
</dbReference>
<feature type="domain" description="FMN hydroxy acid dehydrogenase" evidence="19">
    <location>
        <begin position="174"/>
        <end position="552"/>
    </location>
</feature>
<evidence type="ECO:0000256" key="12">
    <source>
        <dbReference type="ARBA" id="ARBA00052399"/>
    </source>
</evidence>
<dbReference type="Pfam" id="PF01070">
    <property type="entry name" value="FMN_dh"/>
    <property type="match status" value="1"/>
</dbReference>
<dbReference type="PROSITE" id="PS51349">
    <property type="entry name" value="FMN_HYDROXY_ACID_DH_2"/>
    <property type="match status" value="1"/>
</dbReference>
<dbReference type="InterPro" id="IPR036400">
    <property type="entry name" value="Cyt_B5-like_heme/steroid_sf"/>
</dbReference>
<comment type="cofactor">
    <cofactor evidence="2">
        <name>heme b</name>
        <dbReference type="ChEBI" id="CHEBI:60344"/>
    </cofactor>
</comment>
<keyword evidence="11" id="KW-0496">Mitochondrion</keyword>
<evidence type="ECO:0000256" key="9">
    <source>
        <dbReference type="ARBA" id="ARBA00023002"/>
    </source>
</evidence>
<evidence type="ECO:0000256" key="13">
    <source>
        <dbReference type="ARBA" id="ARBA00061137"/>
    </source>
</evidence>
<dbReference type="InterPro" id="IPR008259">
    <property type="entry name" value="FMN_hydac_DH_AS"/>
</dbReference>
<comment type="similarity">
    <text evidence="14">In the N-terminal section; belongs to the cytochrome b5 family.</text>
</comment>
<dbReference type="InterPro" id="IPR037396">
    <property type="entry name" value="FMN_HAD"/>
</dbReference>
<dbReference type="GO" id="GO:0004460">
    <property type="term" value="F:L-lactate dehydrogenase (cytochrome) activity"/>
    <property type="evidence" value="ECO:0007669"/>
    <property type="project" value="UniProtKB-EC"/>
</dbReference>
<dbReference type="GO" id="GO:0005758">
    <property type="term" value="C:mitochondrial intermembrane space"/>
    <property type="evidence" value="ECO:0007669"/>
    <property type="project" value="UniProtKB-SubCell"/>
</dbReference>
<dbReference type="AlphaFoldDB" id="A0A4P6XI02"/>
<dbReference type="SUPFAM" id="SSF55856">
    <property type="entry name" value="Cytochrome b5-like heme/steroid binding domain"/>
    <property type="match status" value="1"/>
</dbReference>
<evidence type="ECO:0000256" key="1">
    <source>
        <dbReference type="ARBA" id="ARBA00001917"/>
    </source>
</evidence>
<evidence type="ECO:0000256" key="4">
    <source>
        <dbReference type="ARBA" id="ARBA00011881"/>
    </source>
</evidence>
<evidence type="ECO:0000313" key="21">
    <source>
        <dbReference type="Proteomes" id="UP000292447"/>
    </source>
</evidence>
<dbReference type="GO" id="GO:0046872">
    <property type="term" value="F:metal ion binding"/>
    <property type="evidence" value="ECO:0007669"/>
    <property type="project" value="UniProtKB-KW"/>
</dbReference>
<evidence type="ECO:0000259" key="18">
    <source>
        <dbReference type="PROSITE" id="PS50255"/>
    </source>
</evidence>
<dbReference type="InterPro" id="IPR018506">
    <property type="entry name" value="Cyt_B5_heme-BS"/>
</dbReference>
<accession>A0A4P6XI02</accession>
<dbReference type="SMART" id="SM01117">
    <property type="entry name" value="Cyt-b5"/>
    <property type="match status" value="1"/>
</dbReference>
<comment type="similarity">
    <text evidence="13">In the C-terminal section; belongs to the FMN-dependent alpha-hydroxy acid dehydrogenase family.</text>
</comment>
<keyword evidence="21" id="KW-1185">Reference proteome</keyword>
<dbReference type="EC" id="1.1.2.3" evidence="15"/>
<sequence>MFPRHSLGNLTRRVTRYGTRKPISRLYSTRSQSIKSAKASKVLAVSLALIGGGAYLVNNEYSPIILESQAKGVSVEELQKHTSEDTGIWVAINGKVYDLTNFLSVHPGGPQIIKKYAGKNASKIFNKFHGPDFIAKYLSAEDCLGPLHGELEEAEDVTEAGDDSKKQIYRDNLPPLSDIFTLSDFEYVAKKICSPSAWYYYSSGAEDEVTLRENHNAFSRIFFKPRVLVDVPAVDFSTTMLGTPTSVPFYVSAAAQAKLGHPDGELSISRGCAAEDTIQMVSHYSSYSIDNIVDEASDKQSHWYQLYVTGKDAAKKTIEHVTGLGVKALFVTVDTPEFGRREKDMKLRARLEAKIGADEDTDSAPKNKGEPSDQTKGDGTDDGHEDLKSSVVYGRDLLVTWADISDFKLHTNLPLAVKGVQCVEDIILAAENGVDAVVLSNHGGRQLDYSRAPIEVLADAMPILREKNLDDKIEIYIDGGIRRGGDVIKCLALGAKGVGLGRVFLYANSCYGEEGVRKAIQLLKEEMRIDMRLLGVGKISELGPQHLDLRNLHARAAPRDNNYYRNYEPLSPPRFQHEE</sequence>
<dbReference type="InterPro" id="IPR037458">
    <property type="entry name" value="L-MDH/L-LDH_FMN-bd"/>
</dbReference>
<dbReference type="GO" id="GO:0020037">
    <property type="term" value="F:heme binding"/>
    <property type="evidence" value="ECO:0007669"/>
    <property type="project" value="InterPro"/>
</dbReference>
<dbReference type="STRING" id="2163413.A0A4P6XI02"/>
<dbReference type="InterPro" id="IPR000262">
    <property type="entry name" value="FMN-dep_DH"/>
</dbReference>
<organism evidence="20 21">
    <name type="scientific">Metschnikowia aff. pulcherrima</name>
    <dbReference type="NCBI Taxonomy" id="2163413"/>
    <lineage>
        <taxon>Eukaryota</taxon>
        <taxon>Fungi</taxon>
        <taxon>Dikarya</taxon>
        <taxon>Ascomycota</taxon>
        <taxon>Saccharomycotina</taxon>
        <taxon>Pichiomycetes</taxon>
        <taxon>Metschnikowiaceae</taxon>
        <taxon>Metschnikowia</taxon>
    </lineage>
</organism>
<dbReference type="Gene3D" id="3.10.120.10">
    <property type="entry name" value="Cytochrome b5-like heme/steroid binding domain"/>
    <property type="match status" value="1"/>
</dbReference>
<dbReference type="FunFam" id="3.20.20.70:FF:000062">
    <property type="entry name" value="Cytochrome b2, mitochondrial, putative"/>
    <property type="match status" value="1"/>
</dbReference>
<feature type="domain" description="Cytochrome b5 heme-binding" evidence="18">
    <location>
        <begin position="70"/>
        <end position="148"/>
    </location>
</feature>
<evidence type="ECO:0000256" key="17">
    <source>
        <dbReference type="SAM" id="MobiDB-lite"/>
    </source>
</evidence>
<evidence type="ECO:0000256" key="7">
    <source>
        <dbReference type="ARBA" id="ARBA00022643"/>
    </source>
</evidence>
<gene>
    <name evidence="20" type="primary">MPUL0A08760</name>
    <name evidence="20" type="ORF">METSCH_A08760</name>
</gene>
<evidence type="ECO:0000256" key="14">
    <source>
        <dbReference type="ARBA" id="ARBA00061589"/>
    </source>
</evidence>
<dbReference type="PANTHER" id="PTHR10578">
    <property type="entry name" value="S -2-HYDROXY-ACID OXIDASE-RELATED"/>
    <property type="match status" value="1"/>
</dbReference>
<keyword evidence="6" id="KW-0285">Flavoprotein</keyword>
<evidence type="ECO:0000256" key="6">
    <source>
        <dbReference type="ARBA" id="ARBA00022630"/>
    </source>
</evidence>
<dbReference type="PROSITE" id="PS00557">
    <property type="entry name" value="FMN_HYDROXY_ACID_DH_1"/>
    <property type="match status" value="1"/>
</dbReference>
<dbReference type="GO" id="GO:0006089">
    <property type="term" value="P:lactate metabolic process"/>
    <property type="evidence" value="ECO:0007669"/>
    <property type="project" value="TreeGrafter"/>
</dbReference>
<evidence type="ECO:0000256" key="3">
    <source>
        <dbReference type="ARBA" id="ARBA00004569"/>
    </source>
</evidence>
<dbReference type="Proteomes" id="UP000292447">
    <property type="component" value="Chromosome I"/>
</dbReference>
<keyword evidence="9" id="KW-0560">Oxidoreductase</keyword>
<keyword evidence="5" id="KW-0349">Heme</keyword>
<dbReference type="CDD" id="cd02922">
    <property type="entry name" value="FCB2_FMN"/>
    <property type="match status" value="1"/>
</dbReference>
<evidence type="ECO:0000256" key="2">
    <source>
        <dbReference type="ARBA" id="ARBA00001970"/>
    </source>
</evidence>
<evidence type="ECO:0000256" key="5">
    <source>
        <dbReference type="ARBA" id="ARBA00022617"/>
    </source>
</evidence>
<keyword evidence="8" id="KW-0479">Metal-binding</keyword>
<feature type="region of interest" description="Disordered" evidence="17">
    <location>
        <begin position="354"/>
        <end position="385"/>
    </location>
</feature>
<proteinExistence type="inferred from homology"/>
<evidence type="ECO:0000256" key="16">
    <source>
        <dbReference type="ARBA" id="ARBA00068515"/>
    </source>
</evidence>
<dbReference type="InterPro" id="IPR013785">
    <property type="entry name" value="Aldolase_TIM"/>
</dbReference>